<evidence type="ECO:0008006" key="3">
    <source>
        <dbReference type="Google" id="ProtNLM"/>
    </source>
</evidence>
<evidence type="ECO:0000313" key="2">
    <source>
        <dbReference type="Proteomes" id="UP000294743"/>
    </source>
</evidence>
<protein>
    <recommendedName>
        <fullName evidence="3">Phage integrase family protein with SAM-like domain</fullName>
    </recommendedName>
</protein>
<reference evidence="1 2" key="1">
    <citation type="submission" date="2019-03" db="EMBL/GenBank/DDBJ databases">
        <title>Genomic Encyclopedia of Type Strains, Phase IV (KMG-IV): sequencing the most valuable type-strain genomes for metagenomic binning, comparative biology and taxonomic classification.</title>
        <authorList>
            <person name="Goeker M."/>
        </authorList>
    </citation>
    <scope>NUCLEOTIDE SEQUENCE [LARGE SCALE GENOMIC DNA]</scope>
    <source>
        <strain evidence="1 2">DSM 28867</strain>
    </source>
</reference>
<proteinExistence type="predicted"/>
<dbReference type="EMBL" id="SODD01000007">
    <property type="protein sequence ID" value="TDW24856.1"/>
    <property type="molecule type" value="Genomic_DNA"/>
</dbReference>
<organism evidence="1 2">
    <name type="scientific">Breznakia blatticola</name>
    <dbReference type="NCBI Taxonomy" id="1754012"/>
    <lineage>
        <taxon>Bacteria</taxon>
        <taxon>Bacillati</taxon>
        <taxon>Bacillota</taxon>
        <taxon>Erysipelotrichia</taxon>
        <taxon>Erysipelotrichales</taxon>
        <taxon>Erysipelotrichaceae</taxon>
        <taxon>Breznakia</taxon>
    </lineage>
</organism>
<dbReference type="AlphaFoldDB" id="A0A4R8A3K9"/>
<gene>
    <name evidence="1" type="ORF">EDD63_1077</name>
</gene>
<dbReference type="Proteomes" id="UP000294743">
    <property type="component" value="Unassembled WGS sequence"/>
</dbReference>
<dbReference type="RefSeq" id="WP_134168421.1">
    <property type="nucleotide sequence ID" value="NZ_SODD01000007.1"/>
</dbReference>
<evidence type="ECO:0000313" key="1">
    <source>
        <dbReference type="EMBL" id="TDW24856.1"/>
    </source>
</evidence>
<dbReference type="OrthoDB" id="9801392at2"/>
<sequence length="139" mass="17214">MMYEENREKNVKVNEKYLQDFLKYLIANGLSEKMSYKHVYNMDFYLNDYLNYYEVVKMKDGVEHVDEFFMDWFKRKAMWSTPASYKQNFTSLKKFYGYMCERNLVSKETYEELLSTIRERKAIWLNEIDRYNTPDDFMF</sequence>
<keyword evidence="2" id="KW-1185">Reference proteome</keyword>
<name>A0A4R8A3K9_9FIRM</name>
<comment type="caution">
    <text evidence="1">The sequence shown here is derived from an EMBL/GenBank/DDBJ whole genome shotgun (WGS) entry which is preliminary data.</text>
</comment>
<accession>A0A4R8A3K9</accession>